<comment type="caution">
    <text evidence="6">The sequence shown here is derived from an EMBL/GenBank/DDBJ whole genome shotgun (WGS) entry which is preliminary data.</text>
</comment>
<dbReference type="InterPro" id="IPR036390">
    <property type="entry name" value="WH_DNA-bd_sf"/>
</dbReference>
<dbReference type="EMBL" id="JABFDB010000028">
    <property type="protein sequence ID" value="NYZ23519.1"/>
    <property type="molecule type" value="Genomic_DNA"/>
</dbReference>
<dbReference type="PANTHER" id="PTHR30126:SF40">
    <property type="entry name" value="HTH-TYPE TRANSCRIPTIONAL REGULATOR GLTR"/>
    <property type="match status" value="1"/>
</dbReference>
<keyword evidence="2" id="KW-0805">Transcription regulation</keyword>
<name>A0ABX2TGN5_9PROT</name>
<evidence type="ECO:0000256" key="3">
    <source>
        <dbReference type="ARBA" id="ARBA00023125"/>
    </source>
</evidence>
<dbReference type="PANTHER" id="PTHR30126">
    <property type="entry name" value="HTH-TYPE TRANSCRIPTIONAL REGULATOR"/>
    <property type="match status" value="1"/>
</dbReference>
<evidence type="ECO:0000256" key="2">
    <source>
        <dbReference type="ARBA" id="ARBA00023015"/>
    </source>
</evidence>
<sequence>MDLPALRVVKAVADTGSVSRAAESLNCVQSNVTARLKRLEEELGVPLFLRLARGMEPTPPGRVLADYADRVLRLVSQARLAVADAAGCGVQLSIGTMETTAAVRLPPVLARFHAIRPDVEMTVQPGNTQDMLAQVLAGRLDGAFVSGPVEHPELLAEPAFVEELVLVEAAAAPPAGGGGWTLLAFRPGCVYRARAEAALRAAGRVPFRVMEFGALDAILGCVAAGMGITVLPRAVVERDPWASLVAARDLPDDQARIATLFVRRRDAMETGAMRAFRKVAGMAGDAGGATPAPTARAGLMVPDAAC</sequence>
<evidence type="ECO:0000259" key="5">
    <source>
        <dbReference type="PROSITE" id="PS50931"/>
    </source>
</evidence>
<dbReference type="Pfam" id="PF03466">
    <property type="entry name" value="LysR_substrate"/>
    <property type="match status" value="1"/>
</dbReference>
<feature type="domain" description="HTH lysR-type" evidence="5">
    <location>
        <begin position="1"/>
        <end position="58"/>
    </location>
</feature>
<dbReference type="Gene3D" id="3.40.190.290">
    <property type="match status" value="1"/>
</dbReference>
<comment type="similarity">
    <text evidence="1">Belongs to the LysR transcriptional regulatory family.</text>
</comment>
<reference evidence="6 7" key="1">
    <citation type="submission" date="2020-05" db="EMBL/GenBank/DDBJ databases">
        <title>Azospirillum oleiclasticum sp. nov, a nitrogen-fixing and heavy crude oil-emulsifying bacterium isolated from the crude oil of Yumen Oilfield.</title>
        <authorList>
            <person name="Wu D."/>
            <person name="Cai M."/>
            <person name="Zhang X."/>
        </authorList>
    </citation>
    <scope>NUCLEOTIDE SEQUENCE [LARGE SCALE GENOMIC DNA]</scope>
    <source>
        <strain evidence="6 7">ROY-1-1-2</strain>
    </source>
</reference>
<proteinExistence type="inferred from homology"/>
<evidence type="ECO:0000313" key="7">
    <source>
        <dbReference type="Proteomes" id="UP000584642"/>
    </source>
</evidence>
<dbReference type="RefSeq" id="WP_180285297.1">
    <property type="nucleotide sequence ID" value="NZ_JABFDB010000028.1"/>
</dbReference>
<evidence type="ECO:0000313" key="6">
    <source>
        <dbReference type="EMBL" id="NYZ23519.1"/>
    </source>
</evidence>
<protein>
    <submittedName>
        <fullName evidence="6">LysR family transcriptional regulator</fullName>
    </submittedName>
</protein>
<dbReference type="InterPro" id="IPR036388">
    <property type="entry name" value="WH-like_DNA-bd_sf"/>
</dbReference>
<evidence type="ECO:0000256" key="4">
    <source>
        <dbReference type="ARBA" id="ARBA00023163"/>
    </source>
</evidence>
<accession>A0ABX2TGN5</accession>
<dbReference type="InterPro" id="IPR005119">
    <property type="entry name" value="LysR_subst-bd"/>
</dbReference>
<dbReference type="InterPro" id="IPR000847">
    <property type="entry name" value="LysR_HTH_N"/>
</dbReference>
<dbReference type="PROSITE" id="PS50931">
    <property type="entry name" value="HTH_LYSR"/>
    <property type="match status" value="1"/>
</dbReference>
<dbReference type="Proteomes" id="UP000584642">
    <property type="component" value="Unassembled WGS sequence"/>
</dbReference>
<keyword evidence="4" id="KW-0804">Transcription</keyword>
<dbReference type="PRINTS" id="PR00039">
    <property type="entry name" value="HTHLYSR"/>
</dbReference>
<gene>
    <name evidence="6" type="ORF">HND93_27785</name>
</gene>
<keyword evidence="3" id="KW-0238">DNA-binding</keyword>
<keyword evidence="7" id="KW-1185">Reference proteome</keyword>
<dbReference type="SUPFAM" id="SSF46785">
    <property type="entry name" value="Winged helix' DNA-binding domain"/>
    <property type="match status" value="1"/>
</dbReference>
<dbReference type="Gene3D" id="1.10.10.10">
    <property type="entry name" value="Winged helix-like DNA-binding domain superfamily/Winged helix DNA-binding domain"/>
    <property type="match status" value="1"/>
</dbReference>
<dbReference type="Pfam" id="PF00126">
    <property type="entry name" value="HTH_1"/>
    <property type="match status" value="1"/>
</dbReference>
<evidence type="ECO:0000256" key="1">
    <source>
        <dbReference type="ARBA" id="ARBA00009437"/>
    </source>
</evidence>
<dbReference type="SUPFAM" id="SSF53850">
    <property type="entry name" value="Periplasmic binding protein-like II"/>
    <property type="match status" value="1"/>
</dbReference>
<organism evidence="6 7">
    <name type="scientific">Azospirillum oleiclasticum</name>
    <dbReference type="NCBI Taxonomy" id="2735135"/>
    <lineage>
        <taxon>Bacteria</taxon>
        <taxon>Pseudomonadati</taxon>
        <taxon>Pseudomonadota</taxon>
        <taxon>Alphaproteobacteria</taxon>
        <taxon>Rhodospirillales</taxon>
        <taxon>Azospirillaceae</taxon>
        <taxon>Azospirillum</taxon>
    </lineage>
</organism>